<dbReference type="InterPro" id="IPR001087">
    <property type="entry name" value="GDSL"/>
</dbReference>
<evidence type="ECO:0000313" key="3">
    <source>
        <dbReference type="EMBL" id="ONK55870.1"/>
    </source>
</evidence>
<evidence type="ECO:0008006" key="5">
    <source>
        <dbReference type="Google" id="ProtNLM"/>
    </source>
</evidence>
<dbReference type="OrthoDB" id="1600564at2759"/>
<dbReference type="AlphaFoldDB" id="A0A5P1DZW1"/>
<dbReference type="PANTHER" id="PTHR45642">
    <property type="entry name" value="GDSL ESTERASE/LIPASE EXL3"/>
    <property type="match status" value="1"/>
</dbReference>
<dbReference type="SUPFAM" id="SSF52266">
    <property type="entry name" value="SGNH hydrolase"/>
    <property type="match status" value="1"/>
</dbReference>
<dbReference type="GO" id="GO:0016788">
    <property type="term" value="F:hydrolase activity, acting on ester bonds"/>
    <property type="evidence" value="ECO:0007669"/>
    <property type="project" value="InterPro"/>
</dbReference>
<dbReference type="InterPro" id="IPR035669">
    <property type="entry name" value="SGNH_plant_lipase-like"/>
</dbReference>
<keyword evidence="2" id="KW-0732">Signal</keyword>
<dbReference type="Gramene" id="ONK55870">
    <property type="protein sequence ID" value="ONK55870"/>
    <property type="gene ID" value="A4U43_C10F1810"/>
</dbReference>
<gene>
    <name evidence="3" type="ORF">A4U43_C10F1810</name>
</gene>
<proteinExistence type="inferred from homology"/>
<dbReference type="PANTHER" id="PTHR45642:SF110">
    <property type="entry name" value="OS02G0101400 PROTEIN"/>
    <property type="match status" value="1"/>
</dbReference>
<dbReference type="InterPro" id="IPR050592">
    <property type="entry name" value="GDSL_lipolytic_enzyme"/>
</dbReference>
<dbReference type="FunFam" id="3.40.50.1110:FF:000003">
    <property type="entry name" value="GDSL esterase/lipase APG"/>
    <property type="match status" value="1"/>
</dbReference>
<comment type="similarity">
    <text evidence="1">Belongs to the 'GDSL' lipolytic enzyme family.</text>
</comment>
<keyword evidence="4" id="KW-1185">Reference proteome</keyword>
<dbReference type="OMA" id="NIYRIDR"/>
<sequence length="358" mass="39273">MRLFISLVASIFFFMILSKLEAQDIPSSNHGPLVPAVIVFGDSIMDPGNNNDIKTVIKCNFPPYGLNFTGAKPTGRFCNGKIPTDFIASKLGIKEYLPAYVDTNLSPEDLITGVSFASGGSGYDPLTSKVASVISLPQQLVLFKEYREKVRAIAGDERAATIFAESLYVVCVGSDDVANTYFPTPLRKTMYDIPSYANLLVGYASDFVQELIQLGAQKIGVVGIPPIGCVPSQRTLSGGILRGCATPQNQLATLFNSRFDVELQRVKAKYPGRLLVLADIYGILYDIIQRPNTYGFEVSSRGCCGTGKLEVAILCNSVTASVCPDVSKYVFWDSYHPTEKTYKILVDYLYEKYIHLLI</sequence>
<evidence type="ECO:0000256" key="2">
    <source>
        <dbReference type="SAM" id="SignalP"/>
    </source>
</evidence>
<evidence type="ECO:0000256" key="1">
    <source>
        <dbReference type="ARBA" id="ARBA00008668"/>
    </source>
</evidence>
<reference evidence="4" key="1">
    <citation type="journal article" date="2017" name="Nat. Commun.">
        <title>The asparagus genome sheds light on the origin and evolution of a young Y chromosome.</title>
        <authorList>
            <person name="Harkess A."/>
            <person name="Zhou J."/>
            <person name="Xu C."/>
            <person name="Bowers J.E."/>
            <person name="Van der Hulst R."/>
            <person name="Ayyampalayam S."/>
            <person name="Mercati F."/>
            <person name="Riccardi P."/>
            <person name="McKain M.R."/>
            <person name="Kakrana A."/>
            <person name="Tang H."/>
            <person name="Ray J."/>
            <person name="Groenendijk J."/>
            <person name="Arikit S."/>
            <person name="Mathioni S.M."/>
            <person name="Nakano M."/>
            <person name="Shan H."/>
            <person name="Telgmann-Rauber A."/>
            <person name="Kanno A."/>
            <person name="Yue Z."/>
            <person name="Chen H."/>
            <person name="Li W."/>
            <person name="Chen Y."/>
            <person name="Xu X."/>
            <person name="Zhang Y."/>
            <person name="Luo S."/>
            <person name="Chen H."/>
            <person name="Gao J."/>
            <person name="Mao Z."/>
            <person name="Pires J.C."/>
            <person name="Luo M."/>
            <person name="Kudrna D."/>
            <person name="Wing R.A."/>
            <person name="Meyers B.C."/>
            <person name="Yi K."/>
            <person name="Kong H."/>
            <person name="Lavrijsen P."/>
            <person name="Sunseri F."/>
            <person name="Falavigna A."/>
            <person name="Ye Y."/>
            <person name="Leebens-Mack J.H."/>
            <person name="Chen G."/>
        </authorList>
    </citation>
    <scope>NUCLEOTIDE SEQUENCE [LARGE SCALE GENOMIC DNA]</scope>
    <source>
        <strain evidence="4">cv. DH0086</strain>
    </source>
</reference>
<dbReference type="EMBL" id="CM007390">
    <property type="protein sequence ID" value="ONK55870.1"/>
    <property type="molecule type" value="Genomic_DNA"/>
</dbReference>
<feature type="signal peptide" evidence="2">
    <location>
        <begin position="1"/>
        <end position="22"/>
    </location>
</feature>
<organism evidence="3 4">
    <name type="scientific">Asparagus officinalis</name>
    <name type="common">Garden asparagus</name>
    <dbReference type="NCBI Taxonomy" id="4686"/>
    <lineage>
        <taxon>Eukaryota</taxon>
        <taxon>Viridiplantae</taxon>
        <taxon>Streptophyta</taxon>
        <taxon>Embryophyta</taxon>
        <taxon>Tracheophyta</taxon>
        <taxon>Spermatophyta</taxon>
        <taxon>Magnoliopsida</taxon>
        <taxon>Liliopsida</taxon>
        <taxon>Asparagales</taxon>
        <taxon>Asparagaceae</taxon>
        <taxon>Asparagoideae</taxon>
        <taxon>Asparagus</taxon>
    </lineage>
</organism>
<name>A0A5P1DZW1_ASPOF</name>
<dbReference type="Proteomes" id="UP000243459">
    <property type="component" value="Chromosome 10"/>
</dbReference>
<evidence type="ECO:0000313" key="4">
    <source>
        <dbReference type="Proteomes" id="UP000243459"/>
    </source>
</evidence>
<accession>A0A5P1DZW1</accession>
<feature type="chain" id="PRO_5024434537" description="GDSL esterase/lipase EXL3" evidence="2">
    <location>
        <begin position="23"/>
        <end position="358"/>
    </location>
</feature>
<dbReference type="CDD" id="cd01837">
    <property type="entry name" value="SGNH_plant_lipase_like"/>
    <property type="match status" value="1"/>
</dbReference>
<dbReference type="Gene3D" id="3.40.50.1110">
    <property type="entry name" value="SGNH hydrolase"/>
    <property type="match status" value="1"/>
</dbReference>
<protein>
    <recommendedName>
        <fullName evidence="5">GDSL esterase/lipase EXL3</fullName>
    </recommendedName>
</protein>
<dbReference type="Pfam" id="PF00657">
    <property type="entry name" value="Lipase_GDSL"/>
    <property type="match status" value="1"/>
</dbReference>
<dbReference type="InterPro" id="IPR036514">
    <property type="entry name" value="SGNH_hydro_sf"/>
</dbReference>